<protein>
    <submittedName>
        <fullName evidence="5">NUDIX domain-containing protein</fullName>
    </submittedName>
</protein>
<comment type="cofactor">
    <cofactor evidence="1">
        <name>Mg(2+)</name>
        <dbReference type="ChEBI" id="CHEBI:18420"/>
    </cofactor>
</comment>
<dbReference type="InterPro" id="IPR020476">
    <property type="entry name" value="Nudix_hydrolase"/>
</dbReference>
<name>A0AAW9NL71_9BACL</name>
<keyword evidence="6" id="KW-1185">Reference proteome</keyword>
<evidence type="ECO:0000259" key="4">
    <source>
        <dbReference type="PROSITE" id="PS51462"/>
    </source>
</evidence>
<keyword evidence="2 3" id="KW-0378">Hydrolase</keyword>
<dbReference type="Pfam" id="PF00293">
    <property type="entry name" value="NUDIX"/>
    <property type="match status" value="1"/>
</dbReference>
<evidence type="ECO:0000313" key="5">
    <source>
        <dbReference type="EMBL" id="MEC1179614.1"/>
    </source>
</evidence>
<dbReference type="PROSITE" id="PS51462">
    <property type="entry name" value="NUDIX"/>
    <property type="match status" value="1"/>
</dbReference>
<dbReference type="Gene3D" id="3.90.79.10">
    <property type="entry name" value="Nucleoside Triphosphate Pyrophosphohydrolase"/>
    <property type="match status" value="1"/>
</dbReference>
<dbReference type="EMBL" id="JARSFG010000018">
    <property type="protein sequence ID" value="MEC1179614.1"/>
    <property type="molecule type" value="Genomic_DNA"/>
</dbReference>
<dbReference type="InterPro" id="IPR000086">
    <property type="entry name" value="NUDIX_hydrolase_dom"/>
</dbReference>
<dbReference type="RefSeq" id="WP_326124099.1">
    <property type="nucleotide sequence ID" value="NZ_JARSFG010000018.1"/>
</dbReference>
<comment type="similarity">
    <text evidence="3">Belongs to the Nudix hydrolase family.</text>
</comment>
<dbReference type="GO" id="GO:0016787">
    <property type="term" value="F:hydrolase activity"/>
    <property type="evidence" value="ECO:0007669"/>
    <property type="project" value="UniProtKB-KW"/>
</dbReference>
<sequence>MKNEKLPKVGVGAVIRDENNQILLVLRKKSPESGYWSLPGGKVDYMETIESAVIREIKEELGVDIEIERLICVTNHIIQSEDVHYVAPTFIAHITKGNVQNKEPHALEKVQWFPIDDIPENITLTTDYALKQLK</sequence>
<reference evidence="5 6" key="1">
    <citation type="submission" date="2023-03" db="EMBL/GenBank/DDBJ databases">
        <title>Bacillus Genome Sequencing.</title>
        <authorList>
            <person name="Dunlap C."/>
        </authorList>
    </citation>
    <scope>NUCLEOTIDE SEQUENCE [LARGE SCALE GENOMIC DNA]</scope>
    <source>
        <strain evidence="5 6">B-59205</strain>
    </source>
</reference>
<evidence type="ECO:0000256" key="2">
    <source>
        <dbReference type="ARBA" id="ARBA00022801"/>
    </source>
</evidence>
<dbReference type="AlphaFoldDB" id="A0AAW9NL71"/>
<dbReference type="PRINTS" id="PR00502">
    <property type="entry name" value="NUDIXFAMILY"/>
</dbReference>
<dbReference type="SUPFAM" id="SSF55811">
    <property type="entry name" value="Nudix"/>
    <property type="match status" value="1"/>
</dbReference>
<dbReference type="PANTHER" id="PTHR43046">
    <property type="entry name" value="GDP-MANNOSE MANNOSYL HYDROLASE"/>
    <property type="match status" value="1"/>
</dbReference>
<accession>A0AAW9NL71</accession>
<comment type="caution">
    <text evidence="5">The sequence shown here is derived from an EMBL/GenBank/DDBJ whole genome shotgun (WGS) entry which is preliminary data.</text>
</comment>
<proteinExistence type="inferred from homology"/>
<dbReference type="InterPro" id="IPR015797">
    <property type="entry name" value="NUDIX_hydrolase-like_dom_sf"/>
</dbReference>
<gene>
    <name evidence="5" type="ORF">P9B03_14030</name>
</gene>
<dbReference type="Proteomes" id="UP001344888">
    <property type="component" value="Unassembled WGS sequence"/>
</dbReference>
<feature type="domain" description="Nudix hydrolase" evidence="4">
    <location>
        <begin position="6"/>
        <end position="134"/>
    </location>
</feature>
<dbReference type="PANTHER" id="PTHR43046:SF14">
    <property type="entry name" value="MUTT_NUDIX FAMILY PROTEIN"/>
    <property type="match status" value="1"/>
</dbReference>
<evidence type="ECO:0000313" key="6">
    <source>
        <dbReference type="Proteomes" id="UP001344888"/>
    </source>
</evidence>
<evidence type="ECO:0000256" key="1">
    <source>
        <dbReference type="ARBA" id="ARBA00001946"/>
    </source>
</evidence>
<dbReference type="InterPro" id="IPR020084">
    <property type="entry name" value="NUDIX_hydrolase_CS"/>
</dbReference>
<organism evidence="5 6">
    <name type="scientific">Metasolibacillus meyeri</name>
    <dbReference type="NCBI Taxonomy" id="1071052"/>
    <lineage>
        <taxon>Bacteria</taxon>
        <taxon>Bacillati</taxon>
        <taxon>Bacillota</taxon>
        <taxon>Bacilli</taxon>
        <taxon>Bacillales</taxon>
        <taxon>Caryophanaceae</taxon>
        <taxon>Metasolibacillus</taxon>
    </lineage>
</organism>
<evidence type="ECO:0000256" key="3">
    <source>
        <dbReference type="RuleBase" id="RU003476"/>
    </source>
</evidence>
<dbReference type="PROSITE" id="PS00893">
    <property type="entry name" value="NUDIX_BOX"/>
    <property type="match status" value="1"/>
</dbReference>